<dbReference type="InterPro" id="IPR052719">
    <property type="entry name" value="CvpA-like"/>
</dbReference>
<evidence type="ECO:0000313" key="6">
    <source>
        <dbReference type="EMBL" id="GBR76321.1"/>
    </source>
</evidence>
<feature type="transmembrane region" description="Helical" evidence="5">
    <location>
        <begin position="63"/>
        <end position="83"/>
    </location>
</feature>
<evidence type="ECO:0000256" key="5">
    <source>
        <dbReference type="SAM" id="Phobius"/>
    </source>
</evidence>
<keyword evidence="3 5" id="KW-1133">Transmembrane helix</keyword>
<dbReference type="PANTHER" id="PTHR36926:SF1">
    <property type="entry name" value="COLICIN V PRODUCTION PROTEIN"/>
    <property type="match status" value="1"/>
</dbReference>
<dbReference type="EMBL" id="BGZO01000024">
    <property type="protein sequence ID" value="GBR76321.1"/>
    <property type="molecule type" value="Genomic_DNA"/>
</dbReference>
<dbReference type="Pfam" id="PF02674">
    <property type="entry name" value="Colicin_V"/>
    <property type="match status" value="1"/>
</dbReference>
<evidence type="ECO:0000256" key="4">
    <source>
        <dbReference type="ARBA" id="ARBA00023136"/>
    </source>
</evidence>
<keyword evidence="7" id="KW-1185">Reference proteome</keyword>
<comment type="subcellular location">
    <subcellularLocation>
        <location evidence="1">Membrane</location>
        <topology evidence="1">Multi-pass membrane protein</topology>
    </subcellularLocation>
</comment>
<evidence type="ECO:0000256" key="1">
    <source>
        <dbReference type="ARBA" id="ARBA00004141"/>
    </source>
</evidence>
<gene>
    <name evidence="6" type="primary">cvpA</name>
    <name evidence="6" type="ORF">NO2_0889</name>
</gene>
<feature type="transmembrane region" description="Helical" evidence="5">
    <location>
        <begin position="103"/>
        <end position="130"/>
    </location>
</feature>
<dbReference type="InterPro" id="IPR003825">
    <property type="entry name" value="Colicin-V_CvpA"/>
</dbReference>
<evidence type="ECO:0000256" key="2">
    <source>
        <dbReference type="ARBA" id="ARBA00022692"/>
    </source>
</evidence>
<feature type="transmembrane region" description="Helical" evidence="5">
    <location>
        <begin position="5"/>
        <end position="22"/>
    </location>
</feature>
<dbReference type="AlphaFoldDB" id="A0A388TGU8"/>
<evidence type="ECO:0000256" key="3">
    <source>
        <dbReference type="ARBA" id="ARBA00022989"/>
    </source>
</evidence>
<dbReference type="Proteomes" id="UP000275925">
    <property type="component" value="Unassembled WGS sequence"/>
</dbReference>
<proteinExistence type="predicted"/>
<evidence type="ECO:0000313" key="7">
    <source>
        <dbReference type="Proteomes" id="UP000275925"/>
    </source>
</evidence>
<keyword evidence="2 5" id="KW-0812">Transmembrane</keyword>
<comment type="caution">
    <text evidence="6">The sequence shown here is derived from an EMBL/GenBank/DDBJ whole genome shotgun (WGS) entry which is preliminary data.</text>
</comment>
<protein>
    <submittedName>
        <fullName evidence="6">Colicin V production protein CvpA</fullName>
    </submittedName>
</protein>
<dbReference type="PANTHER" id="PTHR36926">
    <property type="entry name" value="COLICIN V PRODUCTION PROTEIN"/>
    <property type="match status" value="1"/>
</dbReference>
<sequence length="174" mass="19547">MSFNWVDALIAIILVSNGLYGLRHGWALALFSIVGWVSAFFLCIKAAPAVMELFVNLKMPGQLAYVLSVALLFVVVLLLVNEIGRHLQLMLDGQEGGWFLDKLGGLAFGLLRGVLLVVFLFSLILSNVFFSPTLFKAFEESVLLRYGHPLIYCVEPLVQDLLRQVGRTWQEYKR</sequence>
<name>A0A388TGU8_9BACT</name>
<dbReference type="GO" id="GO:0009403">
    <property type="term" value="P:toxin biosynthetic process"/>
    <property type="evidence" value="ECO:0007669"/>
    <property type="project" value="InterPro"/>
</dbReference>
<keyword evidence="4 5" id="KW-0472">Membrane</keyword>
<organism evidence="6 7">
    <name type="scientific">Candidatus Termititenax persephonae</name>
    <dbReference type="NCBI Taxonomy" id="2218525"/>
    <lineage>
        <taxon>Bacteria</taxon>
        <taxon>Bacillati</taxon>
        <taxon>Candidatus Margulisiibacteriota</taxon>
        <taxon>Candidatus Termititenacia</taxon>
        <taxon>Candidatus Termititenacales</taxon>
        <taxon>Candidatus Termititenacaceae</taxon>
        <taxon>Candidatus Termititenax</taxon>
    </lineage>
</organism>
<accession>A0A388TGU8</accession>
<reference evidence="6 7" key="1">
    <citation type="journal article" date="2019" name="ISME J.">
        <title>Genome analyses of uncultured TG2/ZB3 bacteria in 'Margulisbacteria' specifically attached to ectosymbiotic spirochetes of protists in the termite gut.</title>
        <authorList>
            <person name="Utami Y.D."/>
            <person name="Kuwahara H."/>
            <person name="Igai K."/>
            <person name="Murakami T."/>
            <person name="Sugaya K."/>
            <person name="Morikawa T."/>
            <person name="Nagura Y."/>
            <person name="Yuki M."/>
            <person name="Deevong P."/>
            <person name="Inoue T."/>
            <person name="Kihara K."/>
            <person name="Lo N."/>
            <person name="Yamada A."/>
            <person name="Ohkuma M."/>
            <person name="Hongoh Y."/>
        </authorList>
    </citation>
    <scope>NUCLEOTIDE SEQUENCE [LARGE SCALE GENOMIC DNA]</scope>
    <source>
        <strain evidence="6">NkOx7-02</strain>
    </source>
</reference>
<dbReference type="GO" id="GO:0016020">
    <property type="term" value="C:membrane"/>
    <property type="evidence" value="ECO:0007669"/>
    <property type="project" value="UniProtKB-SubCell"/>
</dbReference>
<feature type="transmembrane region" description="Helical" evidence="5">
    <location>
        <begin position="28"/>
        <end position="51"/>
    </location>
</feature>